<evidence type="ECO:0000256" key="1">
    <source>
        <dbReference type="SAM" id="MobiDB-lite"/>
    </source>
</evidence>
<accession>A0ABW0ZD64</accession>
<dbReference type="RefSeq" id="WP_136435057.1">
    <property type="nucleotide sequence ID" value="NZ_JBHSNS010000002.1"/>
</dbReference>
<feature type="region of interest" description="Disordered" evidence="1">
    <location>
        <begin position="1"/>
        <end position="84"/>
    </location>
</feature>
<protein>
    <submittedName>
        <fullName evidence="2">Uncharacterized protein</fullName>
    </submittedName>
</protein>
<reference evidence="3" key="1">
    <citation type="journal article" date="2019" name="Int. J. Syst. Evol. Microbiol.">
        <title>The Global Catalogue of Microorganisms (GCM) 10K type strain sequencing project: providing services to taxonomists for standard genome sequencing and annotation.</title>
        <authorList>
            <consortium name="The Broad Institute Genomics Platform"/>
            <consortium name="The Broad Institute Genome Sequencing Center for Infectious Disease"/>
            <person name="Wu L."/>
            <person name="Ma J."/>
        </authorList>
    </citation>
    <scope>NUCLEOTIDE SEQUENCE [LARGE SCALE GENOMIC DNA]</scope>
    <source>
        <strain evidence="3">YIM 94188</strain>
    </source>
</reference>
<feature type="compositionally biased region" description="Basic and acidic residues" evidence="1">
    <location>
        <begin position="29"/>
        <end position="41"/>
    </location>
</feature>
<keyword evidence="3" id="KW-1185">Reference proteome</keyword>
<organism evidence="2 3">
    <name type="scientific">Nocardioides vastitatis</name>
    <dbReference type="NCBI Taxonomy" id="2568655"/>
    <lineage>
        <taxon>Bacteria</taxon>
        <taxon>Bacillati</taxon>
        <taxon>Actinomycetota</taxon>
        <taxon>Actinomycetes</taxon>
        <taxon>Propionibacteriales</taxon>
        <taxon>Nocardioidaceae</taxon>
        <taxon>Nocardioides</taxon>
    </lineage>
</organism>
<feature type="compositionally biased region" description="Polar residues" evidence="1">
    <location>
        <begin position="1"/>
        <end position="11"/>
    </location>
</feature>
<proteinExistence type="predicted"/>
<dbReference type="EMBL" id="JBHSNS010000002">
    <property type="protein sequence ID" value="MFC5728931.1"/>
    <property type="molecule type" value="Genomic_DNA"/>
</dbReference>
<evidence type="ECO:0000313" key="3">
    <source>
        <dbReference type="Proteomes" id="UP001596072"/>
    </source>
</evidence>
<gene>
    <name evidence="2" type="ORF">ACFPQB_08370</name>
</gene>
<comment type="caution">
    <text evidence="2">The sequence shown here is derived from an EMBL/GenBank/DDBJ whole genome shotgun (WGS) entry which is preliminary data.</text>
</comment>
<sequence length="114" mass="12475">MTETPTLQRNGRVTGPTPYGGFGTMLIAGERRGGSSDRHATDCTTSRSRVWPNSISPSQAMLTRHDATGNHNPNTAFRDAKTSGPDRYGGAWAIEEFATDHWITVQREPSPYPV</sequence>
<dbReference type="Proteomes" id="UP001596072">
    <property type="component" value="Unassembled WGS sequence"/>
</dbReference>
<feature type="compositionally biased region" description="Polar residues" evidence="1">
    <location>
        <begin position="42"/>
        <end position="61"/>
    </location>
</feature>
<evidence type="ECO:0000313" key="2">
    <source>
        <dbReference type="EMBL" id="MFC5728931.1"/>
    </source>
</evidence>
<name>A0ABW0ZD64_9ACTN</name>